<dbReference type="InterPro" id="IPR016181">
    <property type="entry name" value="Acyl_CoA_acyltransferase"/>
</dbReference>
<dbReference type="Gene3D" id="3.40.630.30">
    <property type="match status" value="1"/>
</dbReference>
<comment type="caution">
    <text evidence="1">The sequence shown here is derived from an EMBL/GenBank/DDBJ whole genome shotgun (WGS) entry which is preliminary data.</text>
</comment>
<name>A0A2N6KFE5_9CYAN</name>
<proteinExistence type="predicted"/>
<protein>
    <submittedName>
        <fullName evidence="1">FemAB family protein</fullName>
    </submittedName>
</protein>
<gene>
    <name evidence="1" type="ORF">CEN50_13755</name>
</gene>
<dbReference type="Proteomes" id="UP000235025">
    <property type="component" value="Unassembled WGS sequence"/>
</dbReference>
<organism evidence="1 2">
    <name type="scientific">Fischerella thermalis CCMEE 5268</name>
    <dbReference type="NCBI Taxonomy" id="2019662"/>
    <lineage>
        <taxon>Bacteria</taxon>
        <taxon>Bacillati</taxon>
        <taxon>Cyanobacteriota</taxon>
        <taxon>Cyanophyceae</taxon>
        <taxon>Nostocales</taxon>
        <taxon>Hapalosiphonaceae</taxon>
        <taxon>Fischerella</taxon>
    </lineage>
</organism>
<evidence type="ECO:0000313" key="1">
    <source>
        <dbReference type="EMBL" id="PLZ97795.1"/>
    </source>
</evidence>
<reference evidence="1 2" key="1">
    <citation type="submission" date="2017-07" db="EMBL/GenBank/DDBJ databases">
        <title>Genomes of Fischerella (Mastigocladus) sp. strains.</title>
        <authorList>
            <person name="Miller S.R."/>
        </authorList>
    </citation>
    <scope>NUCLEOTIDE SEQUENCE [LARGE SCALE GENOMIC DNA]</scope>
    <source>
        <strain evidence="1 2">CCMEE 5268</strain>
    </source>
</reference>
<accession>A0A2N6KFE5</accession>
<dbReference type="EMBL" id="NMQA01000160">
    <property type="protein sequence ID" value="PLZ97795.1"/>
    <property type="molecule type" value="Genomic_DNA"/>
</dbReference>
<dbReference type="RefSeq" id="WP_102173264.1">
    <property type="nucleotide sequence ID" value="NZ_NMQA01000160.1"/>
</dbReference>
<dbReference type="AlphaFoldDB" id="A0A2N6KFE5"/>
<dbReference type="SUPFAM" id="SSF55729">
    <property type="entry name" value="Acyl-CoA N-acyltransferases (Nat)"/>
    <property type="match status" value="1"/>
</dbReference>
<evidence type="ECO:0000313" key="2">
    <source>
        <dbReference type="Proteomes" id="UP000235025"/>
    </source>
</evidence>
<sequence>MTLQAQVIELGNDLWLQTLQEIRHDFYHWPEYVYLESQRTDTIPEAILITEAEKKFFVPYLLRKCDDILSEEVKSADIFDVISPYGYPGILLNEAGAKTPGFADAALDRMKQEFRDRGVCSAFFRLHPILNESFTEVFQAGTFTANGETVSVDLKLPNLWTHTRKGHRSTINKCKRLGMVAKMVPFPDYLEEFVSIYEETMRRVNAATGYYTFNFEYFTQMNDLFGINLHLCIVEYENQVASVGLYTECCGIVQSTLGGTRDKFVHLSPGSLETDFARYWAQERGNEFLHLGGGVGGSTEDSLYNFKSGFSQLSHKFFTLRLIADEEKYHHLVNLRAKMLGVTASELLQSNFFPAYRSR</sequence>